<dbReference type="Pfam" id="PF02446">
    <property type="entry name" value="Glyco_hydro_77"/>
    <property type="match status" value="1"/>
</dbReference>
<evidence type="ECO:0000256" key="3">
    <source>
        <dbReference type="ARBA" id="ARBA00012560"/>
    </source>
</evidence>
<dbReference type="NCBIfam" id="TIGR00217">
    <property type="entry name" value="malQ"/>
    <property type="match status" value="1"/>
</dbReference>
<accession>A0ABT6WGV1</accession>
<comment type="catalytic activity">
    <reaction evidence="1 10">
        <text>Transfers a segment of a (1-&gt;4)-alpha-D-glucan to a new position in an acceptor, which may be glucose or a (1-&gt;4)-alpha-D-glucan.</text>
        <dbReference type="EC" id="2.4.1.25"/>
    </reaction>
</comment>
<evidence type="ECO:0000313" key="12">
    <source>
        <dbReference type="EMBL" id="MDI6098930.1"/>
    </source>
</evidence>
<evidence type="ECO:0000256" key="2">
    <source>
        <dbReference type="ARBA" id="ARBA00005684"/>
    </source>
</evidence>
<dbReference type="Pfam" id="PF21226">
    <property type="entry name" value="MalQ_N"/>
    <property type="match status" value="1"/>
</dbReference>
<evidence type="ECO:0000256" key="6">
    <source>
        <dbReference type="ARBA" id="ARBA00022679"/>
    </source>
</evidence>
<keyword evidence="7 10" id="KW-0119">Carbohydrate metabolism</keyword>
<dbReference type="SUPFAM" id="SSF51445">
    <property type="entry name" value="(Trans)glycosidases"/>
    <property type="match status" value="1"/>
</dbReference>
<reference evidence="12 13" key="1">
    <citation type="submission" date="2023-05" db="EMBL/GenBank/DDBJ databases">
        <title>Actinoplanes sp. NEAU-A12 genome sequencing.</title>
        <authorList>
            <person name="Wang Z.-S."/>
        </authorList>
    </citation>
    <scope>NUCLEOTIDE SEQUENCE [LARGE SCALE GENOMIC DNA]</scope>
    <source>
        <strain evidence="12 13">NEAU-A12</strain>
    </source>
</reference>
<dbReference type="InterPro" id="IPR003385">
    <property type="entry name" value="Glyco_hydro_77"/>
</dbReference>
<evidence type="ECO:0000256" key="8">
    <source>
        <dbReference type="ARBA" id="ARBA00031423"/>
    </source>
</evidence>
<dbReference type="GO" id="GO:0004134">
    <property type="term" value="F:4-alpha-glucanotransferase activity"/>
    <property type="evidence" value="ECO:0007669"/>
    <property type="project" value="UniProtKB-EC"/>
</dbReference>
<proteinExistence type="inferred from homology"/>
<dbReference type="EC" id="2.4.1.25" evidence="3 10"/>
<name>A0ABT6WGV1_9ACTN</name>
<comment type="caution">
    <text evidence="12">The sequence shown here is derived from an EMBL/GenBank/DDBJ whole genome shotgun (WGS) entry which is preliminary data.</text>
</comment>
<dbReference type="RefSeq" id="WP_282758846.1">
    <property type="nucleotide sequence ID" value="NZ_JASCTH010000005.1"/>
</dbReference>
<dbReference type="InterPro" id="IPR048458">
    <property type="entry name" value="MalQ_N"/>
</dbReference>
<keyword evidence="6 10" id="KW-0808">Transferase</keyword>
<dbReference type="PANTHER" id="PTHR32438">
    <property type="entry name" value="4-ALPHA-GLUCANOTRANSFERASE DPE1, CHLOROPLASTIC/AMYLOPLASTIC"/>
    <property type="match status" value="1"/>
</dbReference>
<dbReference type="PANTHER" id="PTHR32438:SF5">
    <property type="entry name" value="4-ALPHA-GLUCANOTRANSFERASE DPE1, CHLOROPLASTIC_AMYLOPLASTIC"/>
    <property type="match status" value="1"/>
</dbReference>
<evidence type="ECO:0000256" key="1">
    <source>
        <dbReference type="ARBA" id="ARBA00000439"/>
    </source>
</evidence>
<evidence type="ECO:0000313" key="13">
    <source>
        <dbReference type="Proteomes" id="UP001241758"/>
    </source>
</evidence>
<dbReference type="InterPro" id="IPR017853">
    <property type="entry name" value="GH"/>
</dbReference>
<sequence length="699" mass="74670">MTTTTVDPALAALAEHHGVQPGYATDRGEPRTVSAATLRRILAVLGVDASTPAAVAAALEAARHDARDRLLPPCVVVRQGQAPSHAGWAAGVTCRVRTEDGEWRDLADPGHDLGRLPVGYHTLHARAGGRHGSAPLIVAPARLRTPGHRHWGLLAQIYSVLSERSWGMGDLGDLGGLTAWSARLGASFVLVNPMHAYVPDALADPTPYRPGSRRFADPMHLCLPDIPEYHTTDPAVRAAMDQAVRQGHELTAGVLHRDALIDRAAVWSVKRPALEALHRAPRTPAAAEALAAFTAREGRGLEDYATWCALAEVHGTRWRSWPAGLRTPHGPAVAAARRELAARVDFHRWLAWLVDSQMASAQATALDAGMGIGVIHDLAVGVDPEGADAWALQEHLAGGVTVGCPADDFNPHGQDWGLPPWRPDTLAEAGYQPFAEVVRGTLRHCGALRLDHILGLFRLWWVPAGAGARDGAYVRYDHEAMLGVLAVEAHRAGAMVIGEDLGTVPPHVRAELAGRGILGTSVLRFEYQGGAENRSGPLPAAQWRADCLATLTTHDLPSTAAWLSGEHVDLHDRLGLLNRPRAEAAAEAAAERAGWLAELRRSALPEAEQEQPVEGMSVESLALHRFLAATPARLIGVWLPDLVGDRRPQNLPGTSSEFPNWRLPVADGDGRPLAMPEVAASAGARAVADLYRGLAEPAP</sequence>
<keyword evidence="13" id="KW-1185">Reference proteome</keyword>
<dbReference type="Proteomes" id="UP001241758">
    <property type="component" value="Unassembled WGS sequence"/>
</dbReference>
<protein>
    <recommendedName>
        <fullName evidence="4 10">4-alpha-glucanotransferase</fullName>
        <ecNumber evidence="3 10">2.4.1.25</ecNumber>
    </recommendedName>
    <alternativeName>
        <fullName evidence="8 10">Amylomaltase</fullName>
    </alternativeName>
    <alternativeName>
        <fullName evidence="9 10">Disproportionating enzyme</fullName>
    </alternativeName>
</protein>
<comment type="similarity">
    <text evidence="2 10">Belongs to the disproportionating enzyme family.</text>
</comment>
<evidence type="ECO:0000256" key="10">
    <source>
        <dbReference type="RuleBase" id="RU361207"/>
    </source>
</evidence>
<evidence type="ECO:0000256" key="5">
    <source>
        <dbReference type="ARBA" id="ARBA00022676"/>
    </source>
</evidence>
<gene>
    <name evidence="12" type="primary">malQ</name>
    <name evidence="12" type="ORF">QLQ12_09995</name>
</gene>
<organism evidence="12 13">
    <name type="scientific">Actinoplanes sandaracinus</name>
    <dbReference type="NCBI Taxonomy" id="3045177"/>
    <lineage>
        <taxon>Bacteria</taxon>
        <taxon>Bacillati</taxon>
        <taxon>Actinomycetota</taxon>
        <taxon>Actinomycetes</taxon>
        <taxon>Micromonosporales</taxon>
        <taxon>Micromonosporaceae</taxon>
        <taxon>Actinoplanes</taxon>
    </lineage>
</organism>
<evidence type="ECO:0000259" key="11">
    <source>
        <dbReference type="Pfam" id="PF21226"/>
    </source>
</evidence>
<dbReference type="EMBL" id="JASCTH010000005">
    <property type="protein sequence ID" value="MDI6098930.1"/>
    <property type="molecule type" value="Genomic_DNA"/>
</dbReference>
<feature type="domain" description="MalQ N-terminal beta-sandwich" evidence="11">
    <location>
        <begin position="71"/>
        <end position="140"/>
    </location>
</feature>
<evidence type="ECO:0000256" key="7">
    <source>
        <dbReference type="ARBA" id="ARBA00023277"/>
    </source>
</evidence>
<evidence type="ECO:0000256" key="9">
    <source>
        <dbReference type="ARBA" id="ARBA00031501"/>
    </source>
</evidence>
<keyword evidence="5 10" id="KW-0328">Glycosyltransferase</keyword>
<dbReference type="Gene3D" id="3.20.20.80">
    <property type="entry name" value="Glycosidases"/>
    <property type="match status" value="1"/>
</dbReference>
<evidence type="ECO:0000256" key="4">
    <source>
        <dbReference type="ARBA" id="ARBA00020295"/>
    </source>
</evidence>